<dbReference type="AlphaFoldDB" id="A0A7W9GAD1"/>
<comment type="similarity">
    <text evidence="1 3">Belongs to the short-chain dehydrogenases/reductases (SDR) family.</text>
</comment>
<dbReference type="InterPro" id="IPR020904">
    <property type="entry name" value="Sc_DH/Rdtase_CS"/>
</dbReference>
<dbReference type="Gene3D" id="3.40.50.720">
    <property type="entry name" value="NAD(P)-binding Rossmann-like Domain"/>
    <property type="match status" value="1"/>
</dbReference>
<dbReference type="GO" id="GO:0016491">
    <property type="term" value="F:oxidoreductase activity"/>
    <property type="evidence" value="ECO:0007669"/>
    <property type="project" value="UniProtKB-KW"/>
</dbReference>
<dbReference type="SUPFAM" id="SSF51735">
    <property type="entry name" value="NAD(P)-binding Rossmann-fold domains"/>
    <property type="match status" value="1"/>
</dbReference>
<dbReference type="PANTHER" id="PTHR44196">
    <property type="entry name" value="DEHYDROGENASE/REDUCTASE SDR FAMILY MEMBER 7B"/>
    <property type="match status" value="1"/>
</dbReference>
<dbReference type="RefSeq" id="WP_185073386.1">
    <property type="nucleotide sequence ID" value="NZ_JACHMB010000001.1"/>
</dbReference>
<dbReference type="EMBL" id="JACHMB010000001">
    <property type="protein sequence ID" value="MBB5780138.1"/>
    <property type="molecule type" value="Genomic_DNA"/>
</dbReference>
<keyword evidence="5" id="KW-1185">Reference proteome</keyword>
<evidence type="ECO:0000313" key="4">
    <source>
        <dbReference type="EMBL" id="MBB5780138.1"/>
    </source>
</evidence>
<dbReference type="PROSITE" id="PS00061">
    <property type="entry name" value="ADH_SHORT"/>
    <property type="match status" value="1"/>
</dbReference>
<evidence type="ECO:0000256" key="3">
    <source>
        <dbReference type="RuleBase" id="RU000363"/>
    </source>
</evidence>
<dbReference type="PANTHER" id="PTHR44196:SF1">
    <property type="entry name" value="DEHYDROGENASE_REDUCTASE SDR FAMILY MEMBER 7B"/>
    <property type="match status" value="1"/>
</dbReference>
<dbReference type="GO" id="GO:0016020">
    <property type="term" value="C:membrane"/>
    <property type="evidence" value="ECO:0007669"/>
    <property type="project" value="TreeGrafter"/>
</dbReference>
<proteinExistence type="inferred from homology"/>
<comment type="caution">
    <text evidence="4">The sequence shown here is derived from an EMBL/GenBank/DDBJ whole genome shotgun (WGS) entry which is preliminary data.</text>
</comment>
<dbReference type="Pfam" id="PF00106">
    <property type="entry name" value="adh_short"/>
    <property type="match status" value="1"/>
</dbReference>
<dbReference type="PRINTS" id="PR00081">
    <property type="entry name" value="GDHRDH"/>
</dbReference>
<dbReference type="InterPro" id="IPR036291">
    <property type="entry name" value="NAD(P)-bd_dom_sf"/>
</dbReference>
<organism evidence="4 5">
    <name type="scientific">Nonomuraea jabiensis</name>
    <dbReference type="NCBI Taxonomy" id="882448"/>
    <lineage>
        <taxon>Bacteria</taxon>
        <taxon>Bacillati</taxon>
        <taxon>Actinomycetota</taxon>
        <taxon>Actinomycetes</taxon>
        <taxon>Streptosporangiales</taxon>
        <taxon>Streptosporangiaceae</taxon>
        <taxon>Nonomuraea</taxon>
    </lineage>
</organism>
<keyword evidence="2" id="KW-0560">Oxidoreductase</keyword>
<sequence>MKISGSVALVTGANRGLGAAFAQALLDRGARTVYAAARNPATITGTNLTPVELDVTDPAAVAAAAERCGDVDLLINNAGISRSGSPDLDSARAEMDTNYFGTLSMSRAFAPVLARNGGGALVNVLSVLSFITLPQASGYAASKAAAWSLTNALRLELKEQGTHVLGVHAGYIDTDMAAHVTGPKITPAEVVAQTLDALETGAYEVLADAISRQSKAGLSGELERLYPALATSS</sequence>
<evidence type="ECO:0000256" key="1">
    <source>
        <dbReference type="ARBA" id="ARBA00006484"/>
    </source>
</evidence>
<dbReference type="NCBIfam" id="NF006119">
    <property type="entry name" value="PRK08264.1-5"/>
    <property type="match status" value="1"/>
</dbReference>
<evidence type="ECO:0000256" key="2">
    <source>
        <dbReference type="ARBA" id="ARBA00023002"/>
    </source>
</evidence>
<dbReference type="InterPro" id="IPR002347">
    <property type="entry name" value="SDR_fam"/>
</dbReference>
<reference evidence="4 5" key="1">
    <citation type="submission" date="2020-08" db="EMBL/GenBank/DDBJ databases">
        <title>Sequencing the genomes of 1000 actinobacteria strains.</title>
        <authorList>
            <person name="Klenk H.-P."/>
        </authorList>
    </citation>
    <scope>NUCLEOTIDE SEQUENCE [LARGE SCALE GENOMIC DNA]</scope>
    <source>
        <strain evidence="4 5">DSM 45507</strain>
    </source>
</reference>
<evidence type="ECO:0000313" key="5">
    <source>
        <dbReference type="Proteomes" id="UP000579153"/>
    </source>
</evidence>
<dbReference type="NCBIfam" id="NF006117">
    <property type="entry name" value="PRK08264.1-3"/>
    <property type="match status" value="1"/>
</dbReference>
<accession>A0A7W9GAD1</accession>
<name>A0A7W9GAD1_9ACTN</name>
<dbReference type="Proteomes" id="UP000579153">
    <property type="component" value="Unassembled WGS sequence"/>
</dbReference>
<dbReference type="PRINTS" id="PR00080">
    <property type="entry name" value="SDRFAMILY"/>
</dbReference>
<protein>
    <submittedName>
        <fullName evidence="4">NAD(P)-dependent dehydrogenase (Short-subunit alcohol dehydrogenase family)</fullName>
    </submittedName>
</protein>
<gene>
    <name evidence="4" type="ORF">HD596_006894</name>
</gene>